<comment type="caution">
    <text evidence="1">The sequence shown here is derived from an EMBL/GenBank/DDBJ whole genome shotgun (WGS) entry which is preliminary data.</text>
</comment>
<evidence type="ECO:0008006" key="3">
    <source>
        <dbReference type="Google" id="ProtNLM"/>
    </source>
</evidence>
<evidence type="ECO:0000313" key="2">
    <source>
        <dbReference type="Proteomes" id="UP000308014"/>
    </source>
</evidence>
<gene>
    <name evidence="1" type="ORF">D6D24_04348</name>
</gene>
<sequence length="196" mass="21537">MAPTTPDLSAKYTLLTLSVISSSNISNRTTSLIEHVKSTPADNKPAIVALHAKAAVANKLISIVEIAKRDLKEGGQKIYQYNALGSELIELKPATKDAANDDAVSDEEPAFEKLEQKTTVRNVPTMTTYLSLVPVKELKDAYGYIKSFFSPRSKSLTSLSTVNKSDDTPATTLPPYRYHFNIARNFLWRACLSLDA</sequence>
<dbReference type="EMBL" id="QZAJ01000128">
    <property type="protein sequence ID" value="THW16616.1"/>
    <property type="molecule type" value="Genomic_DNA"/>
</dbReference>
<organism evidence="1 2">
    <name type="scientific">Aureobasidium pullulans</name>
    <name type="common">Black yeast</name>
    <name type="synonym">Pullularia pullulans</name>
    <dbReference type="NCBI Taxonomy" id="5580"/>
    <lineage>
        <taxon>Eukaryota</taxon>
        <taxon>Fungi</taxon>
        <taxon>Dikarya</taxon>
        <taxon>Ascomycota</taxon>
        <taxon>Pezizomycotina</taxon>
        <taxon>Dothideomycetes</taxon>
        <taxon>Dothideomycetidae</taxon>
        <taxon>Dothideales</taxon>
        <taxon>Saccotheciaceae</taxon>
        <taxon>Aureobasidium</taxon>
    </lineage>
</organism>
<name>A0A4S8VYJ6_AURPU</name>
<dbReference type="AlphaFoldDB" id="A0A4S8VYJ6"/>
<accession>A0A4S8VYJ6</accession>
<protein>
    <recommendedName>
        <fullName evidence="3">DNA/RNA-binding protein Alba-like domain-containing protein</fullName>
    </recommendedName>
</protein>
<evidence type="ECO:0000313" key="1">
    <source>
        <dbReference type="EMBL" id="THW16616.1"/>
    </source>
</evidence>
<dbReference type="Proteomes" id="UP000308014">
    <property type="component" value="Unassembled WGS sequence"/>
</dbReference>
<proteinExistence type="predicted"/>
<reference evidence="1 2" key="1">
    <citation type="submission" date="2018-10" db="EMBL/GenBank/DDBJ databases">
        <title>Fifty Aureobasidium pullulans genomes reveal a recombining polyextremotolerant generalist.</title>
        <authorList>
            <person name="Gostincar C."/>
            <person name="Turk M."/>
            <person name="Zajc J."/>
            <person name="Gunde-Cimerman N."/>
        </authorList>
    </citation>
    <scope>NUCLEOTIDE SEQUENCE [LARGE SCALE GENOMIC DNA]</scope>
    <source>
        <strain evidence="1 2">EXF-11318</strain>
    </source>
</reference>